<dbReference type="EMBL" id="SPLM01000151">
    <property type="protein sequence ID" value="TMW54990.1"/>
    <property type="molecule type" value="Genomic_DNA"/>
</dbReference>
<dbReference type="OrthoDB" id="444255at2759"/>
<dbReference type="AlphaFoldDB" id="A0A8K1F993"/>
<sequence>MQMRAASLRAKWPWTRAAMLSLLWTSLLWLVVASNARLLLQLMLQSSHSSFSLRGASLMTRRCSPIRIDTTTLPTATKSRWTQELQSVRLPPSPVFQDDRHVLCDATNADQLAWGYCLPLGHLQTPTTCEKADRMGLLQGKRPVCRASVQHMLLVDVYDALETLAFSPALLSNATNATTDTSRVSYVESNATHHMTQTLRARGYHVFQDDDWRVCVAPTHPLAGLLYDPTKTIPVDSRSTPHIQLLQRTPSESQELLPLQLHGDTLLAMPSASSSSTSTL</sequence>
<evidence type="ECO:0000313" key="2">
    <source>
        <dbReference type="Proteomes" id="UP000794436"/>
    </source>
</evidence>
<organism evidence="1 2">
    <name type="scientific">Pythium oligandrum</name>
    <name type="common">Mycoparasitic fungus</name>
    <dbReference type="NCBI Taxonomy" id="41045"/>
    <lineage>
        <taxon>Eukaryota</taxon>
        <taxon>Sar</taxon>
        <taxon>Stramenopiles</taxon>
        <taxon>Oomycota</taxon>
        <taxon>Peronosporomycetes</taxon>
        <taxon>Pythiales</taxon>
        <taxon>Pythiaceae</taxon>
        <taxon>Pythium</taxon>
    </lineage>
</organism>
<reference evidence="1" key="1">
    <citation type="submission" date="2019-03" db="EMBL/GenBank/DDBJ databases">
        <title>Long read genome sequence of the mycoparasitic Pythium oligandrum ATCC 38472 isolated from sugarbeet rhizosphere.</title>
        <authorList>
            <person name="Gaulin E."/>
        </authorList>
    </citation>
    <scope>NUCLEOTIDE SEQUENCE</scope>
    <source>
        <strain evidence="1">ATCC 38472_TT</strain>
    </source>
</reference>
<proteinExistence type="predicted"/>
<keyword evidence="2" id="KW-1185">Reference proteome</keyword>
<dbReference type="Proteomes" id="UP000794436">
    <property type="component" value="Unassembled WGS sequence"/>
</dbReference>
<comment type="caution">
    <text evidence="1">The sequence shown here is derived from an EMBL/GenBank/DDBJ whole genome shotgun (WGS) entry which is preliminary data.</text>
</comment>
<protein>
    <submittedName>
        <fullName evidence="1">Uncharacterized protein</fullName>
    </submittedName>
</protein>
<evidence type="ECO:0000313" key="1">
    <source>
        <dbReference type="EMBL" id="TMW54990.1"/>
    </source>
</evidence>
<name>A0A8K1F993_PYTOL</name>
<accession>A0A8K1F993</accession>
<gene>
    <name evidence="1" type="ORF">Poli38472_014761</name>
</gene>